<keyword evidence="1" id="KW-0378">Hydrolase</keyword>
<dbReference type="NCBIfam" id="TIGR01549">
    <property type="entry name" value="HAD-SF-IA-v1"/>
    <property type="match status" value="1"/>
</dbReference>
<dbReference type="InterPro" id="IPR023214">
    <property type="entry name" value="HAD_sf"/>
</dbReference>
<gene>
    <name evidence="1" type="ORF">QNA08_03310</name>
</gene>
<dbReference type="InterPro" id="IPR006439">
    <property type="entry name" value="HAD-SF_hydro_IA"/>
</dbReference>
<dbReference type="SUPFAM" id="SSF56784">
    <property type="entry name" value="HAD-like"/>
    <property type="match status" value="1"/>
</dbReference>
<dbReference type="InterPro" id="IPR023198">
    <property type="entry name" value="PGP-like_dom2"/>
</dbReference>
<dbReference type="SFLD" id="SFLDS00003">
    <property type="entry name" value="Haloacid_Dehalogenase"/>
    <property type="match status" value="1"/>
</dbReference>
<dbReference type="RefSeq" id="WP_283739229.1">
    <property type="nucleotide sequence ID" value="NZ_JASJEV010000001.1"/>
</dbReference>
<dbReference type="Proteomes" id="UP001321492">
    <property type="component" value="Unassembled WGS sequence"/>
</dbReference>
<dbReference type="InterPro" id="IPR041492">
    <property type="entry name" value="HAD_2"/>
</dbReference>
<dbReference type="GO" id="GO:0016787">
    <property type="term" value="F:hydrolase activity"/>
    <property type="evidence" value="ECO:0007669"/>
    <property type="project" value="UniProtKB-KW"/>
</dbReference>
<organism evidence="1 2">
    <name type="scientific">Chelatococcus albus</name>
    <dbReference type="NCBI Taxonomy" id="3047466"/>
    <lineage>
        <taxon>Bacteria</taxon>
        <taxon>Pseudomonadati</taxon>
        <taxon>Pseudomonadota</taxon>
        <taxon>Alphaproteobacteria</taxon>
        <taxon>Hyphomicrobiales</taxon>
        <taxon>Chelatococcaceae</taxon>
        <taxon>Chelatococcus</taxon>
    </lineage>
</organism>
<evidence type="ECO:0000313" key="1">
    <source>
        <dbReference type="EMBL" id="MDJ1157267.1"/>
    </source>
</evidence>
<reference evidence="1 2" key="1">
    <citation type="submission" date="2023-05" db="EMBL/GenBank/DDBJ databases">
        <title>Chelatococcus sp. nov., a moderately thermophilic bacterium isolated from hot spring microbial mat.</title>
        <authorList>
            <person name="Hu C.-J."/>
            <person name="Li W.-J."/>
        </authorList>
    </citation>
    <scope>NUCLEOTIDE SEQUENCE [LARGE SCALE GENOMIC DNA]</scope>
    <source>
        <strain evidence="1 2">SYSU G07232</strain>
    </source>
</reference>
<dbReference type="SFLD" id="SFLDG01129">
    <property type="entry name" value="C1.5:_HAD__Beta-PGM__Phosphata"/>
    <property type="match status" value="1"/>
</dbReference>
<dbReference type="EMBL" id="JASJEV010000001">
    <property type="protein sequence ID" value="MDJ1157267.1"/>
    <property type="molecule type" value="Genomic_DNA"/>
</dbReference>
<protein>
    <submittedName>
        <fullName evidence="1">HAD-IA family hydrolase</fullName>
    </submittedName>
</protein>
<dbReference type="InterPro" id="IPR036412">
    <property type="entry name" value="HAD-like_sf"/>
</dbReference>
<dbReference type="Pfam" id="PF13419">
    <property type="entry name" value="HAD_2"/>
    <property type="match status" value="1"/>
</dbReference>
<dbReference type="Gene3D" id="1.10.150.240">
    <property type="entry name" value="Putative phosphatase, domain 2"/>
    <property type="match status" value="1"/>
</dbReference>
<dbReference type="PANTHER" id="PTHR43434">
    <property type="entry name" value="PHOSPHOGLYCOLATE PHOSPHATASE"/>
    <property type="match status" value="1"/>
</dbReference>
<dbReference type="PANTHER" id="PTHR43434:SF24">
    <property type="entry name" value="HYDROLASE-RELATED"/>
    <property type="match status" value="1"/>
</dbReference>
<dbReference type="NCBIfam" id="TIGR01509">
    <property type="entry name" value="HAD-SF-IA-v3"/>
    <property type="match status" value="1"/>
</dbReference>
<comment type="caution">
    <text evidence="1">The sequence shown here is derived from an EMBL/GenBank/DDBJ whole genome shotgun (WGS) entry which is preliminary data.</text>
</comment>
<evidence type="ECO:0000313" key="2">
    <source>
        <dbReference type="Proteomes" id="UP001321492"/>
    </source>
</evidence>
<dbReference type="Gene3D" id="3.40.50.1000">
    <property type="entry name" value="HAD superfamily/HAD-like"/>
    <property type="match status" value="1"/>
</dbReference>
<proteinExistence type="predicted"/>
<sequence>MRLVVFDVDGTLVDSQNLLVAAQAATFAAHGLAPPPRERSLSVVGLSLREAFLELVGPEGPHESLAEGYKTAFQRLLSDPVLASPLFPGAVDVLASLGRREEVMLGIATGKSRRGVSRLFDAHGWHRLFHTVQTADDAPSKPHPAMLLQAMAEVGAEPGETVMVGDTTFDVAMARAAGCRAVGVAWGYHPAEALRAAGAEEVLTRFEDLPRLLPQAG</sequence>
<name>A0ABT7AE53_9HYPH</name>
<keyword evidence="2" id="KW-1185">Reference proteome</keyword>
<accession>A0ABT7AE53</accession>
<dbReference type="InterPro" id="IPR050155">
    <property type="entry name" value="HAD-like_hydrolase_sf"/>
</dbReference>
<dbReference type="SFLD" id="SFLDG01135">
    <property type="entry name" value="C1.5.6:_HAD__Beta-PGM__Phospha"/>
    <property type="match status" value="1"/>
</dbReference>